<reference evidence="1" key="1">
    <citation type="submission" date="2020-05" db="EMBL/GenBank/DDBJ databases">
        <authorList>
            <person name="Chiriac C."/>
            <person name="Salcher M."/>
            <person name="Ghai R."/>
            <person name="Kavagutti S V."/>
        </authorList>
    </citation>
    <scope>NUCLEOTIDE SEQUENCE</scope>
</reference>
<name>A0A6J6NN89_9ZZZZ</name>
<gene>
    <name evidence="1" type="ORF">UFOPK2342_01500</name>
</gene>
<protein>
    <submittedName>
        <fullName evidence="1">Unannotated protein</fullName>
    </submittedName>
</protein>
<sequence>MNRVEIDPNIRVRGNHTYVGFEECENIVVCGDEVEVFEEESGLVGRGRVIEVDHQARLVFLEVDWSALSWLGSAQPSEERFA</sequence>
<organism evidence="1">
    <name type="scientific">freshwater metagenome</name>
    <dbReference type="NCBI Taxonomy" id="449393"/>
    <lineage>
        <taxon>unclassified sequences</taxon>
        <taxon>metagenomes</taxon>
        <taxon>ecological metagenomes</taxon>
    </lineage>
</organism>
<evidence type="ECO:0000313" key="1">
    <source>
        <dbReference type="EMBL" id="CAB4686234.1"/>
    </source>
</evidence>
<proteinExistence type="predicted"/>
<accession>A0A6J6NN89</accession>
<dbReference type="AlphaFoldDB" id="A0A6J6NN89"/>
<dbReference type="EMBL" id="CAEZXB010000040">
    <property type="protein sequence ID" value="CAB4686234.1"/>
    <property type="molecule type" value="Genomic_DNA"/>
</dbReference>